<proteinExistence type="predicted"/>
<dbReference type="Proteomes" id="UP001596395">
    <property type="component" value="Unassembled WGS sequence"/>
</dbReference>
<protein>
    <submittedName>
        <fullName evidence="2">Uncharacterized protein</fullName>
    </submittedName>
</protein>
<keyword evidence="1" id="KW-0472">Membrane</keyword>
<feature type="transmembrane region" description="Helical" evidence="1">
    <location>
        <begin position="44"/>
        <end position="63"/>
    </location>
</feature>
<evidence type="ECO:0000256" key="1">
    <source>
        <dbReference type="SAM" id="Phobius"/>
    </source>
</evidence>
<sequence>MPRTHQYGGWEYAPLRLAVWILAAVYLGRVHYNNTLWDLRQLSAVEFAAKTLAIAVVLAFAYWNVALADPDMMAMIWGVSLFFAAKVLLVAGVIRLGGALADYEERKERRRFEAATVSNADDD</sequence>
<accession>A0ABD5VCI6</accession>
<evidence type="ECO:0000313" key="3">
    <source>
        <dbReference type="Proteomes" id="UP001596395"/>
    </source>
</evidence>
<evidence type="ECO:0000313" key="2">
    <source>
        <dbReference type="EMBL" id="MFC6953149.1"/>
    </source>
</evidence>
<reference evidence="2 3" key="1">
    <citation type="journal article" date="2019" name="Int. J. Syst. Evol. Microbiol.">
        <title>The Global Catalogue of Microorganisms (GCM) 10K type strain sequencing project: providing services to taxonomists for standard genome sequencing and annotation.</title>
        <authorList>
            <consortium name="The Broad Institute Genomics Platform"/>
            <consortium name="The Broad Institute Genome Sequencing Center for Infectious Disease"/>
            <person name="Wu L."/>
            <person name="Ma J."/>
        </authorList>
    </citation>
    <scope>NUCLEOTIDE SEQUENCE [LARGE SCALE GENOMIC DNA]</scope>
    <source>
        <strain evidence="2 3">GX26</strain>
    </source>
</reference>
<gene>
    <name evidence="2" type="ORF">ACFQGB_09760</name>
</gene>
<keyword evidence="3" id="KW-1185">Reference proteome</keyword>
<organism evidence="2 3">
    <name type="scientific">Halorubellus litoreus</name>
    <dbReference type="NCBI Taxonomy" id="755308"/>
    <lineage>
        <taxon>Archaea</taxon>
        <taxon>Methanobacteriati</taxon>
        <taxon>Methanobacteriota</taxon>
        <taxon>Stenosarchaea group</taxon>
        <taxon>Halobacteria</taxon>
        <taxon>Halobacteriales</taxon>
        <taxon>Halorubellaceae</taxon>
        <taxon>Halorubellus</taxon>
    </lineage>
</organism>
<name>A0ABD5VCI6_9EURY</name>
<dbReference type="EMBL" id="JBHSXN010000002">
    <property type="protein sequence ID" value="MFC6953149.1"/>
    <property type="molecule type" value="Genomic_DNA"/>
</dbReference>
<feature type="transmembrane region" description="Helical" evidence="1">
    <location>
        <begin position="12"/>
        <end position="32"/>
    </location>
</feature>
<keyword evidence="1" id="KW-0812">Transmembrane</keyword>
<dbReference type="AlphaFoldDB" id="A0ABD5VCI6"/>
<dbReference type="RefSeq" id="WP_336350115.1">
    <property type="nucleotide sequence ID" value="NZ_JAZAQL010000002.1"/>
</dbReference>
<keyword evidence="1" id="KW-1133">Transmembrane helix</keyword>
<feature type="transmembrane region" description="Helical" evidence="1">
    <location>
        <begin position="75"/>
        <end position="101"/>
    </location>
</feature>
<comment type="caution">
    <text evidence="2">The sequence shown here is derived from an EMBL/GenBank/DDBJ whole genome shotgun (WGS) entry which is preliminary data.</text>
</comment>